<dbReference type="Proteomes" id="UP000321532">
    <property type="component" value="Unassembled WGS sequence"/>
</dbReference>
<keyword evidence="4 6" id="KW-0648">Protein biosynthesis</keyword>
<evidence type="ECO:0000256" key="5">
    <source>
        <dbReference type="ARBA" id="ARBA00025050"/>
    </source>
</evidence>
<evidence type="ECO:0000256" key="2">
    <source>
        <dbReference type="ARBA" id="ARBA00005912"/>
    </source>
</evidence>
<protein>
    <recommendedName>
        <fullName evidence="6">Ribosome-recycling factor</fullName>
        <shortName evidence="6">RRF</shortName>
    </recommendedName>
    <alternativeName>
        <fullName evidence="6">Ribosome-releasing factor</fullName>
    </alternativeName>
</protein>
<evidence type="ECO:0000256" key="1">
    <source>
        <dbReference type="ARBA" id="ARBA00004496"/>
    </source>
</evidence>
<gene>
    <name evidence="6 8" type="primary">frr</name>
    <name evidence="8" type="ORF">AAE02nite_01230</name>
</gene>
<dbReference type="Gene3D" id="3.30.1360.40">
    <property type="match status" value="1"/>
</dbReference>
<comment type="caution">
    <text evidence="8">The sequence shown here is derived from an EMBL/GenBank/DDBJ whole genome shotgun (WGS) entry which is preliminary data.</text>
</comment>
<name>A0A512ARY0_9BACT</name>
<keyword evidence="3 6" id="KW-0963">Cytoplasm</keyword>
<evidence type="ECO:0000256" key="3">
    <source>
        <dbReference type="ARBA" id="ARBA00022490"/>
    </source>
</evidence>
<dbReference type="GO" id="GO:0005737">
    <property type="term" value="C:cytoplasm"/>
    <property type="evidence" value="ECO:0007669"/>
    <property type="project" value="UniProtKB-SubCell"/>
</dbReference>
<dbReference type="PANTHER" id="PTHR20982">
    <property type="entry name" value="RIBOSOME RECYCLING FACTOR"/>
    <property type="match status" value="1"/>
</dbReference>
<dbReference type="RefSeq" id="WP_146894504.1">
    <property type="nucleotide sequence ID" value="NZ_BJYS01000001.1"/>
</dbReference>
<evidence type="ECO:0000259" key="7">
    <source>
        <dbReference type="Pfam" id="PF01765"/>
    </source>
</evidence>
<dbReference type="CDD" id="cd00520">
    <property type="entry name" value="RRF"/>
    <property type="match status" value="1"/>
</dbReference>
<dbReference type="PANTHER" id="PTHR20982:SF3">
    <property type="entry name" value="MITOCHONDRIAL RIBOSOME RECYCLING FACTOR PSEUDO 1"/>
    <property type="match status" value="1"/>
</dbReference>
<comment type="similarity">
    <text evidence="2 6">Belongs to the RRF family.</text>
</comment>
<dbReference type="GO" id="GO:0043023">
    <property type="term" value="F:ribosomal large subunit binding"/>
    <property type="evidence" value="ECO:0007669"/>
    <property type="project" value="TreeGrafter"/>
</dbReference>
<dbReference type="Pfam" id="PF01765">
    <property type="entry name" value="RRF"/>
    <property type="match status" value="1"/>
</dbReference>
<evidence type="ECO:0000256" key="4">
    <source>
        <dbReference type="ARBA" id="ARBA00022917"/>
    </source>
</evidence>
<dbReference type="NCBIfam" id="TIGR00496">
    <property type="entry name" value="frr"/>
    <property type="match status" value="1"/>
</dbReference>
<dbReference type="InterPro" id="IPR023584">
    <property type="entry name" value="Ribosome_recyc_fac_dom"/>
</dbReference>
<dbReference type="FunFam" id="1.10.132.20:FF:000001">
    <property type="entry name" value="Ribosome-recycling factor"/>
    <property type="match status" value="1"/>
</dbReference>
<feature type="domain" description="Ribosome recycling factor" evidence="7">
    <location>
        <begin position="25"/>
        <end position="185"/>
    </location>
</feature>
<dbReference type="EMBL" id="BJYS01000001">
    <property type="protein sequence ID" value="GEO02459.1"/>
    <property type="molecule type" value="Genomic_DNA"/>
</dbReference>
<keyword evidence="9" id="KW-1185">Reference proteome</keyword>
<dbReference type="HAMAP" id="MF_00040">
    <property type="entry name" value="RRF"/>
    <property type="match status" value="1"/>
</dbReference>
<comment type="function">
    <text evidence="5 6">Responsible for the release of ribosomes from messenger RNA at the termination of protein biosynthesis. May increase the efficiency of translation by recycling ribosomes from one round of translation to another.</text>
</comment>
<evidence type="ECO:0000313" key="8">
    <source>
        <dbReference type="EMBL" id="GEO02459.1"/>
    </source>
</evidence>
<organism evidence="8 9">
    <name type="scientific">Adhaeribacter aerolatus</name>
    <dbReference type="NCBI Taxonomy" id="670289"/>
    <lineage>
        <taxon>Bacteria</taxon>
        <taxon>Pseudomonadati</taxon>
        <taxon>Bacteroidota</taxon>
        <taxon>Cytophagia</taxon>
        <taxon>Cytophagales</taxon>
        <taxon>Hymenobacteraceae</taxon>
        <taxon>Adhaeribacter</taxon>
    </lineage>
</organism>
<reference evidence="8 9" key="1">
    <citation type="submission" date="2019-07" db="EMBL/GenBank/DDBJ databases">
        <title>Whole genome shotgun sequence of Adhaeribacter aerolatus NBRC 106133.</title>
        <authorList>
            <person name="Hosoyama A."/>
            <person name="Uohara A."/>
            <person name="Ohji S."/>
            <person name="Ichikawa N."/>
        </authorList>
    </citation>
    <scope>NUCLEOTIDE SEQUENCE [LARGE SCALE GENOMIC DNA]</scope>
    <source>
        <strain evidence="8 9">NBRC 106133</strain>
    </source>
</reference>
<sequence length="187" mass="20973">MEEEIQFYLSEAEESMQKALQHTSTELSKIRAGKASPAMVNDIRVDYYGTPTPLSQVANVSTPDTRTIFIKPWEKNMVGEINKAIKNSDLGIQPLQEADGVRLNIPALTEQRRRDLVKQAKSEGESGKVRVRNIRKDVNDSLRKLLKEGAAEDAVKDAEGKVQKLTDSYIVKVDELLSKKESEIMTI</sequence>
<dbReference type="InterPro" id="IPR036191">
    <property type="entry name" value="RRF_sf"/>
</dbReference>
<proteinExistence type="inferred from homology"/>
<dbReference type="OrthoDB" id="9804006at2"/>
<dbReference type="SUPFAM" id="SSF55194">
    <property type="entry name" value="Ribosome recycling factor, RRF"/>
    <property type="match status" value="1"/>
</dbReference>
<dbReference type="AlphaFoldDB" id="A0A512ARY0"/>
<comment type="subcellular location">
    <subcellularLocation>
        <location evidence="1 6">Cytoplasm</location>
    </subcellularLocation>
</comment>
<evidence type="ECO:0000313" key="9">
    <source>
        <dbReference type="Proteomes" id="UP000321532"/>
    </source>
</evidence>
<dbReference type="Gene3D" id="1.10.132.20">
    <property type="entry name" value="Ribosome-recycling factor"/>
    <property type="match status" value="1"/>
</dbReference>
<dbReference type="InterPro" id="IPR002661">
    <property type="entry name" value="Ribosome_recyc_fac"/>
</dbReference>
<dbReference type="FunFam" id="3.30.1360.40:FF:000001">
    <property type="entry name" value="Ribosome-recycling factor"/>
    <property type="match status" value="1"/>
</dbReference>
<accession>A0A512ARY0</accession>
<dbReference type="GO" id="GO:0006415">
    <property type="term" value="P:translational termination"/>
    <property type="evidence" value="ECO:0007669"/>
    <property type="project" value="UniProtKB-UniRule"/>
</dbReference>
<evidence type="ECO:0000256" key="6">
    <source>
        <dbReference type="HAMAP-Rule" id="MF_00040"/>
    </source>
</evidence>